<feature type="compositionally biased region" description="Basic residues" evidence="2">
    <location>
        <begin position="1226"/>
        <end position="1245"/>
    </location>
</feature>
<feature type="region of interest" description="Disordered" evidence="2">
    <location>
        <begin position="905"/>
        <end position="956"/>
    </location>
</feature>
<feature type="compositionally biased region" description="Acidic residues" evidence="2">
    <location>
        <begin position="740"/>
        <end position="753"/>
    </location>
</feature>
<feature type="compositionally biased region" description="Polar residues" evidence="2">
    <location>
        <begin position="945"/>
        <end position="956"/>
    </location>
</feature>
<reference evidence="3" key="1">
    <citation type="submission" date="2022-06" db="EMBL/GenBank/DDBJ databases">
        <authorList>
            <person name="Berger JAMES D."/>
            <person name="Berger JAMES D."/>
        </authorList>
    </citation>
    <scope>NUCLEOTIDE SEQUENCE [LARGE SCALE GENOMIC DNA]</scope>
</reference>
<feature type="region of interest" description="Disordered" evidence="2">
    <location>
        <begin position="664"/>
        <end position="701"/>
    </location>
</feature>
<evidence type="ECO:0000256" key="1">
    <source>
        <dbReference type="SAM" id="Coils"/>
    </source>
</evidence>
<feature type="compositionally biased region" description="Basic and acidic residues" evidence="2">
    <location>
        <begin position="914"/>
        <end position="938"/>
    </location>
</feature>
<feature type="region of interest" description="Disordered" evidence="2">
    <location>
        <begin position="1225"/>
        <end position="1245"/>
    </location>
</feature>
<sequence length="1621" mass="187395">MNEDKRRYQDPSGCGLISPHNSLEVSQELEHLSEHYATSSRKELFNSFWSYSSKFKISNNKNNSNILFSCLKVPLTDSKMEDIIQSDHCKNLCFIMSNNEGEYKTSGLYASLNDLESWSAKIEKESIRWYNTNKTLQHFNELFPCNTLLNKRELTDSLWFKLNIDSNFLLYDLNRLLDQILLKLSGHLYLRKYNIHRQLNDHNLCKSFTGIPNNVDINFKEFENIAFLRHFNKYYFNRSQDGMELFKIIMYIESNLLEFNVLTNSKWFNTRKSQSENRLTVDTTSEQDEGNTKLDDEELSSLVELPFNSLLKYPFYLIHINCKNKFEDSSGIDNCSKTRLSAYSATHVGDSLDQNTNRRTSIVVMNDFQELHSILMADPHSNQIDCKQRKTLNCHSVNIIRCCCFSYCSQIYYTWLKSYSTPQHITKESISTEICLTKYLHCLSFGKRDRASVDRNLFKSGDNNNNSNNNNNNNEDDKTNRSKTLPDIIYRNGMQSKFDKIFQHNYMQKSCTGRMLAQPKPDMHHLCQWNTCMHTQYAVKTTEAVMHSFKNPIQMKDPHQLLFFEDEAVKRTTSEFAKKKTYAEDNMLNVDHQLRDPLQPDEKFSPKDLGGEENKAMHIGTVSKTDDAVIEVKSKEKISTKEDKKRMTADSILLDKTKPDKVRLASETDALQKKDGKKLRSREFDQAELHESHYTDTQLRAASGFGVQIRIGEETGESGGRQKAKHSKRAPKKAYGTSKDDDEDGDDDDDDGDDHDKKRATRTRKSANTQKQHDEGLGYVISPDKPDRMLFRDNSDTISPEFYDLNQVKTSAMPHTHSEMTLTWVGEDMSKHSIHILNEFNKASKYPETSSPVEAIHVKVTSHKQTSSPEYLTQVTSEGLSDYWEKSADHLTQPHDHLSHEANAKYKSASGVEDEPKGTHDISGKKATASDRYDEKSPQPKKTLASDNLSENSLQGTIGRAEKTSLATAAAYEKSKAHEAFKDLPYETKHEKTAVGSLNDLENSFSEFLKLTEGFDKSHTVLQSDDIQGYSKYLDYQAAEQISRTYSITDRKDAGRLSLDKNYSVEESSKLHTSDQLKKVSMLDSLFDDRREIMTEHLEYDRKQLTGRRQFETIEPLNNTVGIFEFLPTNAYELTPNVIDSLAFDISMIEGIHQSTALQIIKDMKKYDAKDFNKIDTTKFYELQQDAYSSSHMKQNEDMPSRLLLLSDEHAEECFSDTDLLDNRRKQAKSTKPKRHTLQHPGVHRKRPERRLIYPHKIPLHLDVQTRAHLRRKIKHCRKKIIAKHLNLYKRQQKLLPNRFDCQYFALNNEKNKELVKEIEEIQKEVDDSSQKLRENYITSPYNPDYTSKEVSKSDGLTPERLASLGCFILPNSINQSVNPLWYDVISRHQMMEPYQSINPFIKFTGGQYCQPLRSEQIHANFLRNSTNLQEFFPFTKPKSLTQLNNKDEKSLSLSEDKSLSSGSIRRRRRCSSTSSDRRMLINTNHHHQIDHGQYGVRSLNNCALLSSKDYLRSLLSFKKATQRKLNNPRRHTITTTSATKHLHVLRPNVEFNSLENLYTLKAKIYSLIDYEESVQPCSVDAVTFTEERQQINPVLEKCVKLMRSEESSQLKLLTFRVISK</sequence>
<feature type="region of interest" description="Disordered" evidence="2">
    <location>
        <begin position="713"/>
        <end position="787"/>
    </location>
</feature>
<evidence type="ECO:0000313" key="3">
    <source>
        <dbReference type="Proteomes" id="UP000050795"/>
    </source>
</evidence>
<feature type="compositionally biased region" description="Basic and acidic residues" evidence="2">
    <location>
        <begin position="681"/>
        <end position="694"/>
    </location>
</feature>
<feature type="coiled-coil region" evidence="1">
    <location>
        <begin position="1305"/>
        <end position="1332"/>
    </location>
</feature>
<feature type="compositionally biased region" description="Basic and acidic residues" evidence="2">
    <location>
        <begin position="664"/>
        <end position="674"/>
    </location>
</feature>
<proteinExistence type="predicted"/>
<feature type="compositionally biased region" description="Low complexity" evidence="2">
    <location>
        <begin position="463"/>
        <end position="473"/>
    </location>
</feature>
<feature type="region of interest" description="Disordered" evidence="2">
    <location>
        <begin position="1445"/>
        <end position="1479"/>
    </location>
</feature>
<feature type="compositionally biased region" description="Basic and acidic residues" evidence="2">
    <location>
        <begin position="1446"/>
        <end position="1459"/>
    </location>
</feature>
<protein>
    <submittedName>
        <fullName evidence="4">Uncharacterized protein</fullName>
    </submittedName>
</protein>
<organism evidence="3 4">
    <name type="scientific">Trichobilharzia regenti</name>
    <name type="common">Nasal bird schistosome</name>
    <dbReference type="NCBI Taxonomy" id="157069"/>
    <lineage>
        <taxon>Eukaryota</taxon>
        <taxon>Metazoa</taxon>
        <taxon>Spiralia</taxon>
        <taxon>Lophotrochozoa</taxon>
        <taxon>Platyhelminthes</taxon>
        <taxon>Trematoda</taxon>
        <taxon>Digenea</taxon>
        <taxon>Strigeidida</taxon>
        <taxon>Schistosomatoidea</taxon>
        <taxon>Schistosomatidae</taxon>
        <taxon>Trichobilharzia</taxon>
    </lineage>
</organism>
<feature type="compositionally biased region" description="Basic residues" evidence="2">
    <location>
        <begin position="722"/>
        <end position="732"/>
    </location>
</feature>
<evidence type="ECO:0000256" key="2">
    <source>
        <dbReference type="SAM" id="MobiDB-lite"/>
    </source>
</evidence>
<dbReference type="WBParaSite" id="TREG1_120330.1">
    <property type="protein sequence ID" value="TREG1_120330.1"/>
    <property type="gene ID" value="TREG1_120330"/>
</dbReference>
<evidence type="ECO:0000313" key="4">
    <source>
        <dbReference type="WBParaSite" id="TREG1_120330.1"/>
    </source>
</evidence>
<feature type="region of interest" description="Disordered" evidence="2">
    <location>
        <begin position="456"/>
        <end position="482"/>
    </location>
</feature>
<keyword evidence="1" id="KW-0175">Coiled coil</keyword>
<keyword evidence="3" id="KW-1185">Reference proteome</keyword>
<reference evidence="4" key="2">
    <citation type="submission" date="2023-11" db="UniProtKB">
        <authorList>
            <consortium name="WormBaseParasite"/>
        </authorList>
    </citation>
    <scope>IDENTIFICATION</scope>
</reference>
<dbReference type="Proteomes" id="UP000050795">
    <property type="component" value="Unassembled WGS sequence"/>
</dbReference>
<accession>A0AA85IZJ3</accession>
<name>A0AA85IZJ3_TRIRE</name>